<evidence type="ECO:0000256" key="6">
    <source>
        <dbReference type="ARBA" id="ARBA00022989"/>
    </source>
</evidence>
<dbReference type="InterPro" id="IPR050173">
    <property type="entry name" value="ABC_transporter_C-like"/>
</dbReference>
<feature type="transmembrane region" description="Helical" evidence="9">
    <location>
        <begin position="420"/>
        <end position="438"/>
    </location>
</feature>
<comment type="caution">
    <text evidence="12">The sequence shown here is derived from an EMBL/GenBank/DDBJ whole genome shotgun (WGS) entry which is preliminary data.</text>
</comment>
<dbReference type="PROSITE" id="PS50929">
    <property type="entry name" value="ABC_TM1F"/>
    <property type="match status" value="2"/>
</dbReference>
<dbReference type="CDD" id="cd03244">
    <property type="entry name" value="ABCC_MRP_domain2"/>
    <property type="match status" value="1"/>
</dbReference>
<feature type="compositionally biased region" description="Polar residues" evidence="8">
    <location>
        <begin position="98"/>
        <end position="111"/>
    </location>
</feature>
<keyword evidence="5 12" id="KW-0067">ATP-binding</keyword>
<dbReference type="InterPro" id="IPR011527">
    <property type="entry name" value="ABC1_TM_dom"/>
</dbReference>
<reference evidence="12" key="1">
    <citation type="submission" date="2022-10" db="EMBL/GenBank/DDBJ databases">
        <title>Tapping the CABI collections for fungal endophytes: first genome assemblies for Collariella, Neodidymelliopsis, Ascochyta clinopodiicola, Didymella pomorum, Didymosphaeria variabile, Neocosmospora piperis and Neocucurbitaria cava.</title>
        <authorList>
            <person name="Hill R."/>
        </authorList>
    </citation>
    <scope>NUCLEOTIDE SEQUENCE</scope>
    <source>
        <strain evidence="12">IMI 355082</strain>
    </source>
</reference>
<keyword evidence="6 9" id="KW-1133">Transmembrane helix</keyword>
<evidence type="ECO:0000256" key="3">
    <source>
        <dbReference type="ARBA" id="ARBA00022692"/>
    </source>
</evidence>
<feature type="region of interest" description="Disordered" evidence="8">
    <location>
        <begin position="604"/>
        <end position="628"/>
    </location>
</feature>
<feature type="transmembrane region" description="Helical" evidence="9">
    <location>
        <begin position="267"/>
        <end position="287"/>
    </location>
</feature>
<feature type="compositionally biased region" description="Basic and acidic residues" evidence="8">
    <location>
        <begin position="19"/>
        <end position="28"/>
    </location>
</feature>
<evidence type="ECO:0000313" key="13">
    <source>
        <dbReference type="Proteomes" id="UP001140453"/>
    </source>
</evidence>
<evidence type="ECO:0000256" key="4">
    <source>
        <dbReference type="ARBA" id="ARBA00022741"/>
    </source>
</evidence>
<feature type="transmembrane region" description="Helical" evidence="9">
    <location>
        <begin position="1151"/>
        <end position="1169"/>
    </location>
</feature>
<dbReference type="OrthoDB" id="6500128at2759"/>
<feature type="transmembrane region" description="Helical" evidence="9">
    <location>
        <begin position="960"/>
        <end position="987"/>
    </location>
</feature>
<evidence type="ECO:0000259" key="10">
    <source>
        <dbReference type="PROSITE" id="PS50893"/>
    </source>
</evidence>
<feature type="transmembrane region" description="Helical" evidence="9">
    <location>
        <begin position="1039"/>
        <end position="1058"/>
    </location>
</feature>
<dbReference type="Pfam" id="PF00664">
    <property type="entry name" value="ABC_membrane"/>
    <property type="match status" value="2"/>
</dbReference>
<feature type="domain" description="ABC transmembrane type-1" evidence="11">
    <location>
        <begin position="224"/>
        <end position="560"/>
    </location>
</feature>
<dbReference type="PANTHER" id="PTHR24223:SF464">
    <property type="entry name" value="ABC-TYPE TRANSPORTER CICA"/>
    <property type="match status" value="1"/>
</dbReference>
<dbReference type="InterPro" id="IPR003593">
    <property type="entry name" value="AAA+_ATPase"/>
</dbReference>
<evidence type="ECO:0000256" key="7">
    <source>
        <dbReference type="ARBA" id="ARBA00023136"/>
    </source>
</evidence>
<dbReference type="CDD" id="cd18597">
    <property type="entry name" value="ABC_6TM_YOR1_D1_like"/>
    <property type="match status" value="1"/>
</dbReference>
<dbReference type="CDD" id="cd03250">
    <property type="entry name" value="ABCC_MRP_domain1"/>
    <property type="match status" value="1"/>
</dbReference>
<feature type="transmembrane region" description="Helical" evidence="9">
    <location>
        <begin position="927"/>
        <end position="948"/>
    </location>
</feature>
<evidence type="ECO:0000313" key="12">
    <source>
        <dbReference type="EMBL" id="KAJ4388669.1"/>
    </source>
</evidence>
<dbReference type="PANTHER" id="PTHR24223">
    <property type="entry name" value="ATP-BINDING CASSETTE SUB-FAMILY C"/>
    <property type="match status" value="1"/>
</dbReference>
<dbReference type="GO" id="GO:0016887">
    <property type="term" value="F:ATP hydrolysis activity"/>
    <property type="evidence" value="ECO:0007669"/>
    <property type="project" value="InterPro"/>
</dbReference>
<comment type="subcellular location">
    <subcellularLocation>
        <location evidence="1">Membrane</location>
        <topology evidence="1">Multi-pass membrane protein</topology>
    </subcellularLocation>
</comment>
<dbReference type="FunFam" id="1.20.1560.10:FF:000010">
    <property type="entry name" value="Multidrug resistance-associated ABC transporter"/>
    <property type="match status" value="1"/>
</dbReference>
<evidence type="ECO:0000256" key="1">
    <source>
        <dbReference type="ARBA" id="ARBA00004141"/>
    </source>
</evidence>
<dbReference type="InterPro" id="IPR017871">
    <property type="entry name" value="ABC_transporter-like_CS"/>
</dbReference>
<dbReference type="Gene3D" id="1.20.1560.10">
    <property type="entry name" value="ABC transporter type 1, transmembrane domain"/>
    <property type="match status" value="2"/>
</dbReference>
<dbReference type="Proteomes" id="UP001140453">
    <property type="component" value="Unassembled WGS sequence"/>
</dbReference>
<feature type="domain" description="ABC transporter" evidence="10">
    <location>
        <begin position="1238"/>
        <end position="1483"/>
    </location>
</feature>
<dbReference type="FunFam" id="3.40.50.300:FF:002040">
    <property type="entry name" value="ABC multidrug transporter (Eurofung)"/>
    <property type="match status" value="1"/>
</dbReference>
<feature type="domain" description="ABC transmembrane type-1" evidence="11">
    <location>
        <begin position="927"/>
        <end position="1202"/>
    </location>
</feature>
<evidence type="ECO:0000256" key="5">
    <source>
        <dbReference type="ARBA" id="ARBA00022840"/>
    </source>
</evidence>
<feature type="transmembrane region" description="Helical" evidence="9">
    <location>
        <begin position="391"/>
        <end position="414"/>
    </location>
</feature>
<feature type="region of interest" description="Disordered" evidence="8">
    <location>
        <begin position="332"/>
        <end position="365"/>
    </location>
</feature>
<protein>
    <submittedName>
        <fullName evidence="12">ATP-binding cassette transporter yor1</fullName>
    </submittedName>
</protein>
<evidence type="ECO:0000256" key="8">
    <source>
        <dbReference type="SAM" id="MobiDB-lite"/>
    </source>
</evidence>
<dbReference type="GO" id="GO:0005524">
    <property type="term" value="F:ATP binding"/>
    <property type="evidence" value="ECO:0007669"/>
    <property type="project" value="UniProtKB-KW"/>
</dbReference>
<keyword evidence="3 9" id="KW-0812">Transmembrane</keyword>
<dbReference type="InterPro" id="IPR036640">
    <property type="entry name" value="ABC1_TM_sf"/>
</dbReference>
<dbReference type="CDD" id="cd18606">
    <property type="entry name" value="ABC_6TM_YOR1_D2_like"/>
    <property type="match status" value="1"/>
</dbReference>
<feature type="compositionally biased region" description="Basic and acidic residues" evidence="8">
    <location>
        <begin position="66"/>
        <end position="95"/>
    </location>
</feature>
<dbReference type="PROSITE" id="PS50893">
    <property type="entry name" value="ABC_TRANSPORTER_2"/>
    <property type="match status" value="2"/>
</dbReference>
<keyword evidence="13" id="KW-1185">Reference proteome</keyword>
<feature type="domain" description="ABC transporter" evidence="10">
    <location>
        <begin position="641"/>
        <end position="863"/>
    </location>
</feature>
<sequence>MAPPSLKKTKSSASVASYERFRQPDDPLARVNTRGSERDAVDDEMATAEAALEGHNIDDDEEDYDLKEFADHDQSESDSMGKEKAQEETRHEVRRMQSYATDVSTTTQATSHHPAGDENGKKSWKQKLNPLRWGSVPPVPDEREVSPEHKASWFSRLFFTWQGPLMRTGYKRPLQQNDIWKVNPDRSVYKMSAEVKAAFQRRAKSGSKYALVLALNEVHMKEFWLGGLFQLLSTLFQTFAPFTLRYLIAYATEAYYAEANGSPQPSIGRGLGLVFGVTIMQILSTLCTNHFIYRGMLVGGEARASLISMIYEKSMTVSGRARAGGLAITDNPENVNGPAAGENEKKRKFGKKAKKDQAPGPKAGVSGDGVGWGNGRVVSLMSVDTYRVDQACGLFHMLWTAPIACIITLVLLLINLSYSALSGFALLVIGMPALTRAIKSLFRRRQKINKVTDQRVSLTQEILQAVRFVKYFGWESSFLKRLGELRTKEIGMIQKLMSIRNGIMAVSISLPIFASMLSFITYTLTDNGLQASTVFSSLALFNGLRMPLNLLPLVIGQVTDAWNSLKRIQEYLLLEEQTDEASFDHEAKNAVELRNAEFTWERTPTQDADKVSALTQPGKPGETKKEAKAAHKAAKAAQKEADDNDGSTLVDNREPFKLRDLNFEIGRNELVAVIGTVGSGKTSLLAALAGDMRRTQGETILGASRAFCPQSAWIQNTTVKENILFGKDLDRSWYKQVIKACALQPDLDMLPNGDSTEIGERGITISGGQKQRLNIARAIYFDADIILMDDPLSAVDAHVGRHIFDNAILGLLKDKCRVLATHQLWVLNRCDRIIWMDQGKIQAIDTFDNLIRDHVGFQQLMESTALEEKQEDGATALTTVDANDTKGKKKKRGKGLMQSEERAVASVSWSVYGDFLRASGSILNGPLIFVLLVLSQAANIVTNLWLSWWTSNEFGFPTGVYIGIYAGLGAVQALLMFVFMVTLTIVGTSASKLMLKKAITRALRAPMSFFDTTPLGRITNRFSRDVDVMDNTLSDAMRMYFFSVASILSVFGLIIAYFHYFAIALVPLFIMFLFATSFYRASAREVKRFEAVLRSNVFAKFGEGLSGVATIRAYGLKDRFIDDLRSAIDEMNSAYYLTFSNQRWLSVRLDAVGNALVFTTGILVITSRFSVPPSIGGLVLSYILSTVMMIQFTVRQLAEVENGMNSVERLRYYGTQLEEEAPLHTIDVRPTWPEKGEIVFDNVEMRYRDGLPLVLKGLDMHVRGGERIGIVGRTGAGKSSIMSTLFRLVEISAGHITIDGIDISTIGLNDLRKRLAIIPQDPTLFRGTIRSNLDPFNEHTDLALWSALRQADLVPKDAELGAATNPGEDRGRIHLDSIVEEDGLNFSLGQRQLMALARALVRGSQITVCDEATSSVDMETDDKIQATIASGFKGKTLLCIAHRLRTIIGYDRICVMDQGRIAELDTPLNLWKMDGGIFKGMCERSGIRAEDIRGAREELKTAEMGEKQG</sequence>
<keyword evidence="4" id="KW-0547">Nucleotide-binding</keyword>
<name>A0A9W9CUF8_9PEZI</name>
<dbReference type="InterPro" id="IPR003439">
    <property type="entry name" value="ABC_transporter-like_ATP-bd"/>
</dbReference>
<feature type="transmembrane region" description="Helical" evidence="9">
    <location>
        <begin position="502"/>
        <end position="522"/>
    </location>
</feature>
<dbReference type="SUPFAM" id="SSF52540">
    <property type="entry name" value="P-loop containing nucleoside triphosphate hydrolases"/>
    <property type="match status" value="2"/>
</dbReference>
<gene>
    <name evidence="12" type="primary">YOR1_2</name>
    <name evidence="12" type="ORF">N0V93_006128</name>
</gene>
<dbReference type="InterPro" id="IPR027417">
    <property type="entry name" value="P-loop_NTPase"/>
</dbReference>
<feature type="region of interest" description="Disordered" evidence="8">
    <location>
        <begin position="1"/>
        <end position="144"/>
    </location>
</feature>
<keyword evidence="2" id="KW-0813">Transport</keyword>
<accession>A0A9W9CUF8</accession>
<proteinExistence type="predicted"/>
<dbReference type="SUPFAM" id="SSF90123">
    <property type="entry name" value="ABC transporter transmembrane region"/>
    <property type="match status" value="2"/>
</dbReference>
<dbReference type="FunFam" id="3.40.50.300:FF:000565">
    <property type="entry name" value="ABC bile acid transporter"/>
    <property type="match status" value="1"/>
</dbReference>
<evidence type="ECO:0000256" key="2">
    <source>
        <dbReference type="ARBA" id="ARBA00022448"/>
    </source>
</evidence>
<dbReference type="SMART" id="SM00382">
    <property type="entry name" value="AAA"/>
    <property type="match status" value="2"/>
</dbReference>
<feature type="transmembrane region" description="Helical" evidence="9">
    <location>
        <begin position="1064"/>
        <end position="1081"/>
    </location>
</feature>
<dbReference type="GO" id="GO:0016020">
    <property type="term" value="C:membrane"/>
    <property type="evidence" value="ECO:0007669"/>
    <property type="project" value="UniProtKB-SubCell"/>
</dbReference>
<organism evidence="12 13">
    <name type="scientific">Gnomoniopsis smithogilvyi</name>
    <dbReference type="NCBI Taxonomy" id="1191159"/>
    <lineage>
        <taxon>Eukaryota</taxon>
        <taxon>Fungi</taxon>
        <taxon>Dikarya</taxon>
        <taxon>Ascomycota</taxon>
        <taxon>Pezizomycotina</taxon>
        <taxon>Sordariomycetes</taxon>
        <taxon>Sordariomycetidae</taxon>
        <taxon>Diaporthales</taxon>
        <taxon>Gnomoniaceae</taxon>
        <taxon>Gnomoniopsis</taxon>
    </lineage>
</organism>
<evidence type="ECO:0000256" key="9">
    <source>
        <dbReference type="SAM" id="Phobius"/>
    </source>
</evidence>
<evidence type="ECO:0000259" key="11">
    <source>
        <dbReference type="PROSITE" id="PS50929"/>
    </source>
</evidence>
<dbReference type="Pfam" id="PF00005">
    <property type="entry name" value="ABC_tran"/>
    <property type="match status" value="2"/>
</dbReference>
<keyword evidence="7 9" id="KW-0472">Membrane</keyword>
<dbReference type="GO" id="GO:0140359">
    <property type="term" value="F:ABC-type transporter activity"/>
    <property type="evidence" value="ECO:0007669"/>
    <property type="project" value="InterPro"/>
</dbReference>
<dbReference type="EMBL" id="JAPEVB010000004">
    <property type="protein sequence ID" value="KAJ4388669.1"/>
    <property type="molecule type" value="Genomic_DNA"/>
</dbReference>
<dbReference type="PROSITE" id="PS00211">
    <property type="entry name" value="ABC_TRANSPORTER_1"/>
    <property type="match status" value="2"/>
</dbReference>
<dbReference type="Gene3D" id="3.40.50.300">
    <property type="entry name" value="P-loop containing nucleotide triphosphate hydrolases"/>
    <property type="match status" value="2"/>
</dbReference>